<keyword evidence="2" id="KW-0175">Coiled coil</keyword>
<dbReference type="InterPro" id="IPR011010">
    <property type="entry name" value="DNA_brk_join_enz"/>
</dbReference>
<dbReference type="GO" id="GO:0015074">
    <property type="term" value="P:DNA integration"/>
    <property type="evidence" value="ECO:0007669"/>
    <property type="project" value="InterPro"/>
</dbReference>
<dbReference type="PATRIC" id="fig|1396.535.peg.2976"/>
<organism evidence="3 4">
    <name type="scientific">Bacillus cereus</name>
    <dbReference type="NCBI Taxonomy" id="1396"/>
    <lineage>
        <taxon>Bacteria</taxon>
        <taxon>Bacillati</taxon>
        <taxon>Bacillota</taxon>
        <taxon>Bacilli</taxon>
        <taxon>Bacillales</taxon>
        <taxon>Bacillaceae</taxon>
        <taxon>Bacillus</taxon>
        <taxon>Bacillus cereus group</taxon>
    </lineage>
</organism>
<keyword evidence="1" id="KW-0233">DNA recombination</keyword>
<sequence length="436" mass="51133">MFTNDYTFIVKEYTMFHYIQGKAINERVIGIGIKQMHTNEIYPSPITNYIRNKYRRKTKSLSSQRNAAYELIKFLNYVRDQIKQGHEDFITLRYDGVFGLKLIHGSHYITHMSIKTKNKELSSNYVYRMEGYLINFYKWLTENQIISEPINFEVESPFNSLNLETIYPGREENVSSRLVDFGENRYDLVLKFIKIAQNESPDIALGICFQLFGGLRLGEVVNLTKNSIQTPYYWNENDFGEKKFILQIRDRTIQLFPQKKNTAHEQVKKPRDQALLVNPVLSKIYKEHKLFLKRMENRNKVKNKDALFVCTRTGNAISGSSYQNKFKKIQKSFLNQLSQEGRVQDYLFLTDKEWSTHICRGIFTNFLLQINASIPEIAIARGDKSITSMMKYVEEKNALELTKEALNNIQKAYKSQQATIKKTTNNNFTFKEGLYK</sequence>
<comment type="caution">
    <text evidence="3">The sequence shown here is derived from an EMBL/GenBank/DDBJ whole genome shotgun (WGS) entry which is preliminary data.</text>
</comment>
<evidence type="ECO:0000256" key="1">
    <source>
        <dbReference type="ARBA" id="ARBA00023172"/>
    </source>
</evidence>
<gene>
    <name evidence="3" type="ORF">B4088_1982</name>
</gene>
<proteinExistence type="predicted"/>
<dbReference type="GO" id="GO:0003677">
    <property type="term" value="F:DNA binding"/>
    <property type="evidence" value="ECO:0007669"/>
    <property type="project" value="InterPro"/>
</dbReference>
<dbReference type="GO" id="GO:0006310">
    <property type="term" value="P:DNA recombination"/>
    <property type="evidence" value="ECO:0007669"/>
    <property type="project" value="UniProtKB-KW"/>
</dbReference>
<dbReference type="AlphaFoldDB" id="A0A164PC10"/>
<evidence type="ECO:0000313" key="3">
    <source>
        <dbReference type="EMBL" id="KZD66771.1"/>
    </source>
</evidence>
<accession>A0A164PC10</accession>
<dbReference type="EMBL" id="LJKE01000041">
    <property type="protein sequence ID" value="KZD66771.1"/>
    <property type="molecule type" value="Genomic_DNA"/>
</dbReference>
<protein>
    <recommendedName>
        <fullName evidence="5">Site-specific integrase</fullName>
    </recommendedName>
</protein>
<evidence type="ECO:0000256" key="2">
    <source>
        <dbReference type="SAM" id="Coils"/>
    </source>
</evidence>
<evidence type="ECO:0008006" key="5">
    <source>
        <dbReference type="Google" id="ProtNLM"/>
    </source>
</evidence>
<reference evidence="3 4" key="1">
    <citation type="submission" date="2015-09" db="EMBL/GenBank/DDBJ databases">
        <title>Bacillus cereus food isolates.</title>
        <authorList>
            <person name="Boekhorst J."/>
        </authorList>
    </citation>
    <scope>NUCLEOTIDE SEQUENCE [LARGE SCALE GENOMIC DNA]</scope>
    <source>
        <strain evidence="3 4">B4088</strain>
    </source>
</reference>
<feature type="coiled-coil region" evidence="2">
    <location>
        <begin position="389"/>
        <end position="426"/>
    </location>
</feature>
<dbReference type="Proteomes" id="UP000076482">
    <property type="component" value="Unassembled WGS sequence"/>
</dbReference>
<name>A0A164PC10_BACCE</name>
<evidence type="ECO:0000313" key="4">
    <source>
        <dbReference type="Proteomes" id="UP000076482"/>
    </source>
</evidence>
<dbReference type="InterPro" id="IPR013762">
    <property type="entry name" value="Integrase-like_cat_sf"/>
</dbReference>
<dbReference type="Gene3D" id="1.10.443.10">
    <property type="entry name" value="Intergrase catalytic core"/>
    <property type="match status" value="1"/>
</dbReference>
<dbReference type="RefSeq" id="WP_063260754.1">
    <property type="nucleotide sequence ID" value="NZ_LJKE01000041.1"/>
</dbReference>
<dbReference type="SUPFAM" id="SSF56349">
    <property type="entry name" value="DNA breaking-rejoining enzymes"/>
    <property type="match status" value="1"/>
</dbReference>